<evidence type="ECO:0000313" key="7">
    <source>
        <dbReference type="RefSeq" id="XP_031554432.1"/>
    </source>
</evidence>
<dbReference type="PANTHER" id="PTHR40388:SF1">
    <property type="entry name" value="BRYOPORIN"/>
    <property type="match status" value="1"/>
</dbReference>
<protein>
    <submittedName>
        <fullName evidence="7">Uncharacterized protein LOC116291402</fullName>
    </submittedName>
</protein>
<dbReference type="AlphaFoldDB" id="A0A6P8HP75"/>
<dbReference type="OrthoDB" id="5960440at2759"/>
<dbReference type="GO" id="GO:0044218">
    <property type="term" value="C:other organism cell membrane"/>
    <property type="evidence" value="ECO:0007669"/>
    <property type="project" value="UniProtKB-KW"/>
</dbReference>
<evidence type="ECO:0000256" key="2">
    <source>
        <dbReference type="ARBA" id="ARBA00004532"/>
    </source>
</evidence>
<keyword evidence="3" id="KW-1052">Target cell membrane</keyword>
<comment type="subcellular location">
    <subcellularLocation>
        <location evidence="2">Nematocyst</location>
    </subcellularLocation>
    <subcellularLocation>
        <location evidence="1">Target cell membrane</location>
    </subcellularLocation>
</comment>
<accession>A0A6P8HP75</accession>
<dbReference type="KEGG" id="aten:116291402"/>
<gene>
    <name evidence="7" type="primary">LOC116291402</name>
</gene>
<dbReference type="Proteomes" id="UP000515163">
    <property type="component" value="Unplaced"/>
</dbReference>
<keyword evidence="4" id="KW-0472">Membrane</keyword>
<dbReference type="GeneID" id="116291402"/>
<evidence type="ECO:0000256" key="3">
    <source>
        <dbReference type="ARBA" id="ARBA00022537"/>
    </source>
</evidence>
<organism evidence="6 7">
    <name type="scientific">Actinia tenebrosa</name>
    <name type="common">Australian red waratah sea anemone</name>
    <dbReference type="NCBI Taxonomy" id="6105"/>
    <lineage>
        <taxon>Eukaryota</taxon>
        <taxon>Metazoa</taxon>
        <taxon>Cnidaria</taxon>
        <taxon>Anthozoa</taxon>
        <taxon>Hexacorallia</taxon>
        <taxon>Actiniaria</taxon>
        <taxon>Actiniidae</taxon>
        <taxon>Actinia</taxon>
    </lineage>
</organism>
<dbReference type="InterPro" id="IPR015926">
    <property type="entry name" value="Cytolysin/lectin"/>
</dbReference>
<dbReference type="GO" id="GO:0042151">
    <property type="term" value="C:nematocyst"/>
    <property type="evidence" value="ECO:0007669"/>
    <property type="project" value="UniProtKB-SubCell"/>
</dbReference>
<keyword evidence="4" id="KW-1053">Target membrane</keyword>
<dbReference type="RefSeq" id="XP_031554432.1">
    <property type="nucleotide sequence ID" value="XM_031698572.1"/>
</dbReference>
<proteinExistence type="predicted"/>
<dbReference type="InParanoid" id="A0A6P8HP75"/>
<evidence type="ECO:0000256" key="1">
    <source>
        <dbReference type="ARBA" id="ARBA00004175"/>
    </source>
</evidence>
<keyword evidence="5" id="KW-0166">Nematocyst</keyword>
<evidence type="ECO:0000256" key="5">
    <source>
        <dbReference type="ARBA" id="ARBA00023331"/>
    </source>
</evidence>
<name>A0A6P8HP75_ACTTE</name>
<reference evidence="7" key="1">
    <citation type="submission" date="2025-08" db="UniProtKB">
        <authorList>
            <consortium name="RefSeq"/>
        </authorList>
    </citation>
    <scope>IDENTIFICATION</scope>
    <source>
        <tissue evidence="7">Tentacle</tissue>
    </source>
</reference>
<evidence type="ECO:0000256" key="4">
    <source>
        <dbReference type="ARBA" id="ARBA00023298"/>
    </source>
</evidence>
<dbReference type="Gene3D" id="2.60.270.20">
    <property type="entry name" value="Cytolysin/lectin"/>
    <property type="match status" value="1"/>
</dbReference>
<dbReference type="PANTHER" id="PTHR40388">
    <property type="entry name" value="BRYOPORIN"/>
    <property type="match status" value="1"/>
</dbReference>
<dbReference type="SUPFAM" id="SSF63724">
    <property type="entry name" value="Cytolysin/lectin"/>
    <property type="match status" value="1"/>
</dbReference>
<sequence length="260" mass="28469">MVTSILRKNWCDSNDCSSLCSAMAGTIDFQTALDVASSIIPDTGKVNQVRDAIASLDAQGGAQVGNLFGLFAEGGGRRNAMSICNGTDHDIQLVKWYLHHGHNRVPATPYLLSMRQDDSLFHNAGSWAATGSSGIVTYMLDCQTNLHIFWECPYNFDLHDNYIGLMLTAEEHLKKPNKHLFLGMFEDWYSMGKTAPRAGSTYDLVCCGPGNGGSKDDGGSKPHGYHRPCEVRDGHYTVFATMGDRHATNSKIVILSKDTE</sequence>
<evidence type="ECO:0000313" key="6">
    <source>
        <dbReference type="Proteomes" id="UP000515163"/>
    </source>
</evidence>
<dbReference type="InterPro" id="IPR050677">
    <property type="entry name" value="Actinoporin_PFT"/>
</dbReference>
<keyword evidence="6" id="KW-1185">Reference proteome</keyword>